<dbReference type="OrthoDB" id="2488305at2759"/>
<accession>A0A9N8WK11</accession>
<reference evidence="1" key="1">
    <citation type="submission" date="2021-06" db="EMBL/GenBank/DDBJ databases">
        <authorList>
            <person name="Kallberg Y."/>
            <person name="Tangrot J."/>
            <person name="Rosling A."/>
        </authorList>
    </citation>
    <scope>NUCLEOTIDE SEQUENCE</scope>
    <source>
        <strain evidence="1">IN212</strain>
    </source>
</reference>
<dbReference type="AlphaFoldDB" id="A0A9N8WK11"/>
<evidence type="ECO:0000313" key="2">
    <source>
        <dbReference type="Proteomes" id="UP000789396"/>
    </source>
</evidence>
<evidence type="ECO:0000313" key="1">
    <source>
        <dbReference type="EMBL" id="CAG8486056.1"/>
    </source>
</evidence>
<organism evidence="1 2">
    <name type="scientific">Racocetra fulgida</name>
    <dbReference type="NCBI Taxonomy" id="60492"/>
    <lineage>
        <taxon>Eukaryota</taxon>
        <taxon>Fungi</taxon>
        <taxon>Fungi incertae sedis</taxon>
        <taxon>Mucoromycota</taxon>
        <taxon>Glomeromycotina</taxon>
        <taxon>Glomeromycetes</taxon>
        <taxon>Diversisporales</taxon>
        <taxon>Gigasporaceae</taxon>
        <taxon>Racocetra</taxon>
    </lineage>
</organism>
<dbReference type="Proteomes" id="UP000789396">
    <property type="component" value="Unassembled WGS sequence"/>
</dbReference>
<sequence length="85" mass="9860">MSDKDLDNIVLDPVKVFYETRLVDNSEFWVCYHKTSAFIIEELLLFSITQSQAFKRIIEGLDAQSNVLSNDHLKEILINSENKIL</sequence>
<keyword evidence="2" id="KW-1185">Reference proteome</keyword>
<comment type="caution">
    <text evidence="1">The sequence shown here is derived from an EMBL/GenBank/DDBJ whole genome shotgun (WGS) entry which is preliminary data.</text>
</comment>
<gene>
    <name evidence="1" type="ORF">RFULGI_LOCUS1764</name>
</gene>
<dbReference type="EMBL" id="CAJVPZ010001174">
    <property type="protein sequence ID" value="CAG8486056.1"/>
    <property type="molecule type" value="Genomic_DNA"/>
</dbReference>
<proteinExistence type="predicted"/>
<protein>
    <submittedName>
        <fullName evidence="1">8629_t:CDS:1</fullName>
    </submittedName>
</protein>
<name>A0A9N8WK11_9GLOM</name>